<organism evidence="2 3">
    <name type="scientific">Ktedonospora formicarum</name>
    <dbReference type="NCBI Taxonomy" id="2778364"/>
    <lineage>
        <taxon>Bacteria</taxon>
        <taxon>Bacillati</taxon>
        <taxon>Chloroflexota</taxon>
        <taxon>Ktedonobacteria</taxon>
        <taxon>Ktedonobacterales</taxon>
        <taxon>Ktedonobacteraceae</taxon>
        <taxon>Ktedonospora</taxon>
    </lineage>
</organism>
<dbReference type="InterPro" id="IPR002364">
    <property type="entry name" value="Quin_OxRdtase/zeta-crystal_CS"/>
</dbReference>
<dbReference type="CDD" id="cd05289">
    <property type="entry name" value="MDR_like_2"/>
    <property type="match status" value="1"/>
</dbReference>
<dbReference type="InterPro" id="IPR011032">
    <property type="entry name" value="GroES-like_sf"/>
</dbReference>
<reference evidence="2" key="1">
    <citation type="submission" date="2020-10" db="EMBL/GenBank/DDBJ databases">
        <title>Taxonomic study of unclassified bacteria belonging to the class Ktedonobacteria.</title>
        <authorList>
            <person name="Yabe S."/>
            <person name="Wang C.M."/>
            <person name="Zheng Y."/>
            <person name="Sakai Y."/>
            <person name="Cavaletti L."/>
            <person name="Monciardini P."/>
            <person name="Donadio S."/>
        </authorList>
    </citation>
    <scope>NUCLEOTIDE SEQUENCE</scope>
    <source>
        <strain evidence="2">SOSP1-1</strain>
    </source>
</reference>
<name>A0A8J3MWP4_9CHLR</name>
<dbReference type="GO" id="GO:0016491">
    <property type="term" value="F:oxidoreductase activity"/>
    <property type="evidence" value="ECO:0007669"/>
    <property type="project" value="InterPro"/>
</dbReference>
<evidence type="ECO:0000313" key="3">
    <source>
        <dbReference type="Proteomes" id="UP000612362"/>
    </source>
</evidence>
<feature type="domain" description="Enoyl reductase (ER)" evidence="1">
    <location>
        <begin position="15"/>
        <end position="311"/>
    </location>
</feature>
<dbReference type="PANTHER" id="PTHR44013">
    <property type="entry name" value="ZINC-TYPE ALCOHOL DEHYDROGENASE-LIKE PROTEIN C16A3.02C"/>
    <property type="match status" value="1"/>
</dbReference>
<gene>
    <name evidence="2" type="ORF">KSX_87230</name>
</gene>
<dbReference type="Gene3D" id="3.90.180.10">
    <property type="entry name" value="Medium-chain alcohol dehydrogenases, catalytic domain"/>
    <property type="match status" value="1"/>
</dbReference>
<protein>
    <submittedName>
        <fullName evidence="2">NADPH:quinone reductase</fullName>
    </submittedName>
</protein>
<dbReference type="PANTHER" id="PTHR44013:SF1">
    <property type="entry name" value="ZINC-TYPE ALCOHOL DEHYDROGENASE-LIKE PROTEIN C16A3.02C"/>
    <property type="match status" value="1"/>
</dbReference>
<dbReference type="Pfam" id="PF08240">
    <property type="entry name" value="ADH_N"/>
    <property type="match status" value="1"/>
</dbReference>
<dbReference type="Proteomes" id="UP000612362">
    <property type="component" value="Unassembled WGS sequence"/>
</dbReference>
<dbReference type="RefSeq" id="WP_220199545.1">
    <property type="nucleotide sequence ID" value="NZ_BNJF01000008.1"/>
</dbReference>
<accession>A0A8J3MWP4</accession>
<proteinExistence type="predicted"/>
<dbReference type="SUPFAM" id="SSF51735">
    <property type="entry name" value="NAD(P)-binding Rossmann-fold domains"/>
    <property type="match status" value="1"/>
</dbReference>
<dbReference type="PROSITE" id="PS01162">
    <property type="entry name" value="QOR_ZETA_CRYSTAL"/>
    <property type="match status" value="1"/>
</dbReference>
<evidence type="ECO:0000259" key="1">
    <source>
        <dbReference type="SMART" id="SM00829"/>
    </source>
</evidence>
<dbReference type="AlphaFoldDB" id="A0A8J3MWP4"/>
<dbReference type="EMBL" id="BNJF01000008">
    <property type="protein sequence ID" value="GHO50560.1"/>
    <property type="molecule type" value="Genomic_DNA"/>
</dbReference>
<dbReference type="Pfam" id="PF13602">
    <property type="entry name" value="ADH_zinc_N_2"/>
    <property type="match status" value="1"/>
</dbReference>
<sequence length="314" mass="33557">MTEPLMQAIRVHSYGGPEQLKFEWIERPQPQTGEVFVRVYAAGVNPLDWKIRQGLMQEYMPKAFPYIPGVEVAGVIEAIGPGVSGFAPGQAVFGGTERGAYAEYITVNASLLATKPETLTFAEAATIKGGAMVAWRALFEHGELQAGQHLLIQGAAGGVGVLAVQLAKWKGAHVIATTSTANLAFVRSLGADQVVDYTTTPITQVIKEVDMVFDAVGGKTLQEDLAVLKPGGRLISIATPPPMEQAAERGVQAMFSRGESSLPLETLLPQLVRLIEKGHLKVTVGKIFALSEVQKAHELSQSGHGRGRIVLQIA</sequence>
<dbReference type="InterPro" id="IPR052733">
    <property type="entry name" value="Chloroplast_QOR"/>
</dbReference>
<comment type="caution">
    <text evidence="2">The sequence shown here is derived from an EMBL/GenBank/DDBJ whole genome shotgun (WGS) entry which is preliminary data.</text>
</comment>
<keyword evidence="3" id="KW-1185">Reference proteome</keyword>
<dbReference type="InterPro" id="IPR036291">
    <property type="entry name" value="NAD(P)-bd_dom_sf"/>
</dbReference>
<dbReference type="GO" id="GO:0008270">
    <property type="term" value="F:zinc ion binding"/>
    <property type="evidence" value="ECO:0007669"/>
    <property type="project" value="InterPro"/>
</dbReference>
<evidence type="ECO:0000313" key="2">
    <source>
        <dbReference type="EMBL" id="GHO50560.1"/>
    </source>
</evidence>
<dbReference type="Gene3D" id="3.40.50.720">
    <property type="entry name" value="NAD(P)-binding Rossmann-like Domain"/>
    <property type="match status" value="1"/>
</dbReference>
<dbReference type="InterPro" id="IPR013154">
    <property type="entry name" value="ADH-like_N"/>
</dbReference>
<dbReference type="SMART" id="SM00829">
    <property type="entry name" value="PKS_ER"/>
    <property type="match status" value="1"/>
</dbReference>
<dbReference type="InterPro" id="IPR020843">
    <property type="entry name" value="ER"/>
</dbReference>
<dbReference type="SUPFAM" id="SSF50129">
    <property type="entry name" value="GroES-like"/>
    <property type="match status" value="1"/>
</dbReference>